<dbReference type="WBParaSite" id="PSAMB.scaffold9073size5396.g32086.t1">
    <property type="protein sequence ID" value="PSAMB.scaffold9073size5396.g32086.t1"/>
    <property type="gene ID" value="PSAMB.scaffold9073size5396.g32086"/>
</dbReference>
<feature type="region of interest" description="Disordered" evidence="1">
    <location>
        <begin position="1"/>
        <end position="44"/>
    </location>
</feature>
<feature type="compositionally biased region" description="Basic and acidic residues" evidence="1">
    <location>
        <begin position="16"/>
        <end position="26"/>
    </location>
</feature>
<name>A0A914XJV6_9BILA</name>
<keyword evidence="2" id="KW-1185">Reference proteome</keyword>
<feature type="region of interest" description="Disordered" evidence="1">
    <location>
        <begin position="148"/>
        <end position="170"/>
    </location>
</feature>
<evidence type="ECO:0000313" key="2">
    <source>
        <dbReference type="Proteomes" id="UP000887566"/>
    </source>
</evidence>
<feature type="compositionally biased region" description="Basic and acidic residues" evidence="1">
    <location>
        <begin position="148"/>
        <end position="159"/>
    </location>
</feature>
<proteinExistence type="predicted"/>
<accession>A0A914XJV6</accession>
<protein>
    <submittedName>
        <fullName evidence="3">Uncharacterized protein</fullName>
    </submittedName>
</protein>
<dbReference type="AlphaFoldDB" id="A0A914XJV6"/>
<organism evidence="2 3">
    <name type="scientific">Plectus sambesii</name>
    <dbReference type="NCBI Taxonomy" id="2011161"/>
    <lineage>
        <taxon>Eukaryota</taxon>
        <taxon>Metazoa</taxon>
        <taxon>Ecdysozoa</taxon>
        <taxon>Nematoda</taxon>
        <taxon>Chromadorea</taxon>
        <taxon>Plectida</taxon>
        <taxon>Plectina</taxon>
        <taxon>Plectoidea</taxon>
        <taxon>Plectidae</taxon>
        <taxon>Plectus</taxon>
    </lineage>
</organism>
<evidence type="ECO:0000313" key="3">
    <source>
        <dbReference type="WBParaSite" id="PSAMB.scaffold9073size5396.g32086.t1"/>
    </source>
</evidence>
<dbReference type="Proteomes" id="UP000887566">
    <property type="component" value="Unplaced"/>
</dbReference>
<evidence type="ECO:0000256" key="1">
    <source>
        <dbReference type="SAM" id="MobiDB-lite"/>
    </source>
</evidence>
<reference evidence="3" key="1">
    <citation type="submission" date="2022-11" db="UniProtKB">
        <authorList>
            <consortium name="WormBaseParasite"/>
        </authorList>
    </citation>
    <scope>IDENTIFICATION</scope>
</reference>
<sequence length="196" mass="21510">MPIKVEGCKARRNRRRTEGHSRRATSDEDDQRPTKATGTATSRNERVISLSLDRLSTSSRDRLSGFCVAKATGGLFAMDTSLSLSLSIVAHPTRGMLLFANKSDRSEERPQAGPAGCPPHAHIGRQIFVVDTVTHLVTLPSLFPVDKLKSNSGGKDESQLGRISPNSESWEGEWNCNRLSRWVFTRINMTASGGFV</sequence>